<evidence type="ECO:0000313" key="2">
    <source>
        <dbReference type="EMBL" id="QEE15680.1"/>
    </source>
</evidence>
<dbReference type="EMBL" id="CP042905">
    <property type="protein sequence ID" value="QEE15680.1"/>
    <property type="molecule type" value="Genomic_DNA"/>
</dbReference>
<reference evidence="2 3" key="2">
    <citation type="journal article" date="2024" name="Int. J. Syst. Evol. Microbiol.">
        <title>Promethearchaeum syntrophicum gen. nov., sp. nov., an anaerobic, obligately syntrophic archaeon, the first isolate of the lineage 'Asgard' archaea, and proposal of the new archaeal phylum Promethearchaeota phyl. nov. and kingdom Promethearchaeati regn. nov.</title>
        <authorList>
            <person name="Imachi H."/>
            <person name="Nobu M.K."/>
            <person name="Kato S."/>
            <person name="Takaki Y."/>
            <person name="Miyazaki M."/>
            <person name="Miyata M."/>
            <person name="Ogawara M."/>
            <person name="Saito Y."/>
            <person name="Sakai S."/>
            <person name="Tahara Y.O."/>
            <person name="Takano Y."/>
            <person name="Tasumi E."/>
            <person name="Uematsu K."/>
            <person name="Yoshimura T."/>
            <person name="Itoh T."/>
            <person name="Ohkuma M."/>
            <person name="Takai K."/>
        </authorList>
    </citation>
    <scope>NUCLEOTIDE SEQUENCE [LARGE SCALE GENOMIC DNA]</scope>
    <source>
        <strain evidence="2 3">MK-D1</strain>
    </source>
</reference>
<feature type="transmembrane region" description="Helical" evidence="1">
    <location>
        <begin position="35"/>
        <end position="52"/>
    </location>
</feature>
<keyword evidence="1" id="KW-0472">Membrane</keyword>
<evidence type="ECO:0000313" key="3">
    <source>
        <dbReference type="Proteomes" id="UP000321408"/>
    </source>
</evidence>
<dbReference type="Proteomes" id="UP000321408">
    <property type="component" value="Chromosome"/>
</dbReference>
<keyword evidence="1" id="KW-0812">Transmembrane</keyword>
<keyword evidence="3" id="KW-1185">Reference proteome</keyword>
<reference evidence="2 3" key="1">
    <citation type="journal article" date="2020" name="Nature">
        <title>Isolation of an archaeon at the prokaryote-eukaryote interface.</title>
        <authorList>
            <person name="Imachi H."/>
            <person name="Nobu M.K."/>
            <person name="Nakahara N."/>
            <person name="Morono Y."/>
            <person name="Ogawara M."/>
            <person name="Takaki Y."/>
            <person name="Takano Y."/>
            <person name="Uematsu K."/>
            <person name="Ikuta T."/>
            <person name="Ito M."/>
            <person name="Matsui Y."/>
            <person name="Miyazaki M."/>
            <person name="Murata K."/>
            <person name="Saito Y."/>
            <person name="Sakai S."/>
            <person name="Song C."/>
            <person name="Tasumi E."/>
            <person name="Yamanaka Y."/>
            <person name="Yamaguchi T."/>
            <person name="Kamagata Y."/>
            <person name="Tamaki H."/>
            <person name="Takai K."/>
        </authorList>
    </citation>
    <scope>NUCLEOTIDE SEQUENCE [LARGE SCALE GENOMIC DNA]</scope>
    <source>
        <strain evidence="2 3">MK-D1</strain>
    </source>
</reference>
<protein>
    <submittedName>
        <fullName evidence="2">Uncharacterized protein</fullName>
    </submittedName>
</protein>
<keyword evidence="1" id="KW-1133">Transmembrane helix</keyword>
<accession>A0A5B9DAC3</accession>
<dbReference type="KEGG" id="psyt:DSAG12_01507"/>
<name>A0A5B9DAC3_9ARCH</name>
<dbReference type="AlphaFoldDB" id="A0A5B9DAC3"/>
<gene>
    <name evidence="2" type="ORF">DSAG12_01507</name>
</gene>
<dbReference type="GeneID" id="41329500"/>
<organism evidence="2 3">
    <name type="scientific">Promethearchaeum syntrophicum</name>
    <dbReference type="NCBI Taxonomy" id="2594042"/>
    <lineage>
        <taxon>Archaea</taxon>
        <taxon>Promethearchaeati</taxon>
        <taxon>Promethearchaeota</taxon>
        <taxon>Promethearchaeia</taxon>
        <taxon>Promethearchaeales</taxon>
        <taxon>Promethearchaeaceae</taxon>
        <taxon>Promethearchaeum</taxon>
    </lineage>
</organism>
<proteinExistence type="predicted"/>
<dbReference type="RefSeq" id="WP_147662581.1">
    <property type="nucleotide sequence ID" value="NZ_CP042905.2"/>
</dbReference>
<sequence length="205" mass="23930">MLPQRRAQLRVALHIDVILNLIILSAFFFARGLNIFAYMVIIFCPFYAYGAFKINSTINKWVSIKLDIIDTALIKWIIKNKKLNGNIFFRKFLPHNDSNKVFLDIPMPIDSLQFKKKKKTIETWDIISEEDVDPLHINKTTLDLAQQLIQNEKALTEEELERLYSEGNYKERELLEANLPPDHPILLKIHEKLKIEISNGLSILK</sequence>
<evidence type="ECO:0000256" key="1">
    <source>
        <dbReference type="SAM" id="Phobius"/>
    </source>
</evidence>
<feature type="transmembrane region" description="Helical" evidence="1">
    <location>
        <begin position="12"/>
        <end position="29"/>
    </location>
</feature>